<sequence length="340" mass="38134">MEISSTKWVSEWEMEDAPYFMDEFQVHPFEFSFDEMKFEENGRRDFYGSTDPPSAVAERVVKQLMVEVEGKGATSQGFAPKADSSSSSSHIISFEKLNCKAGKGCDVKGSVEPKIEMAYEYDGNLNFSTLITESWNNEYSRQGVQKAAGSANRNPFHAREHVLAERKRREKLSQRFIALSALIPGLNKIDKASILGGAVRYVKELQERLKVVEEQAAISEVSEEQSTVYVKRRSPVSSSDDDDTISSEENSFSGRPVPEIEARVSNKDVLIRIHCHKRKGCLSYLLGKIENLNLTILSSSALPFAHSKLDITIVAQVDDGFCMKVEDVVKNLRQALLDFN</sequence>
<dbReference type="GO" id="GO:0046983">
    <property type="term" value="F:protein dimerization activity"/>
    <property type="evidence" value="ECO:0007669"/>
    <property type="project" value="InterPro"/>
</dbReference>
<evidence type="ECO:0000313" key="7">
    <source>
        <dbReference type="Proteomes" id="UP000504608"/>
    </source>
</evidence>
<dbReference type="Pfam" id="PF00010">
    <property type="entry name" value="HLH"/>
    <property type="match status" value="1"/>
</dbReference>
<dbReference type="PANTHER" id="PTHR45959">
    <property type="entry name" value="BHLH TRANSCRIPTION FACTOR"/>
    <property type="match status" value="1"/>
</dbReference>
<dbReference type="RefSeq" id="XP_023004094.1">
    <property type="nucleotide sequence ID" value="XM_023148326.1"/>
</dbReference>
<keyword evidence="4" id="KW-0539">Nucleus</keyword>
<dbReference type="InterPro" id="IPR054502">
    <property type="entry name" value="bHLH-TF_ACT-like_plant"/>
</dbReference>
<evidence type="ECO:0000256" key="4">
    <source>
        <dbReference type="ARBA" id="ARBA00023242"/>
    </source>
</evidence>
<dbReference type="OrthoDB" id="690068at2759"/>
<dbReference type="Gene3D" id="4.10.280.10">
    <property type="entry name" value="Helix-loop-helix DNA-binding domain"/>
    <property type="match status" value="1"/>
</dbReference>
<dbReference type="GO" id="GO:0005634">
    <property type="term" value="C:nucleus"/>
    <property type="evidence" value="ECO:0007669"/>
    <property type="project" value="UniProtKB-SubCell"/>
</dbReference>
<protein>
    <submittedName>
        <fullName evidence="8">Transcription factor bHLH19-like isoform X1</fullName>
    </submittedName>
</protein>
<keyword evidence="2" id="KW-0805">Transcription regulation</keyword>
<gene>
    <name evidence="8" type="primary">LOC111497507</name>
</gene>
<dbReference type="PANTHER" id="PTHR45959:SF73">
    <property type="entry name" value="TRANSCRIPTION FACTOR BHLH25"/>
    <property type="match status" value="1"/>
</dbReference>
<dbReference type="InterPro" id="IPR011598">
    <property type="entry name" value="bHLH_dom"/>
</dbReference>
<dbReference type="SUPFAM" id="SSF47459">
    <property type="entry name" value="HLH, helix-loop-helix DNA-binding domain"/>
    <property type="match status" value="1"/>
</dbReference>
<dbReference type="PROSITE" id="PS50888">
    <property type="entry name" value="BHLH"/>
    <property type="match status" value="1"/>
</dbReference>
<dbReference type="AlphaFoldDB" id="A0A6J1KV88"/>
<dbReference type="Pfam" id="PF22754">
    <property type="entry name" value="bHLH-TF_ACT-like_plant"/>
    <property type="match status" value="1"/>
</dbReference>
<organism evidence="7 8">
    <name type="scientific">Cucurbita maxima</name>
    <name type="common">Pumpkin</name>
    <name type="synonym">Winter squash</name>
    <dbReference type="NCBI Taxonomy" id="3661"/>
    <lineage>
        <taxon>Eukaryota</taxon>
        <taxon>Viridiplantae</taxon>
        <taxon>Streptophyta</taxon>
        <taxon>Embryophyta</taxon>
        <taxon>Tracheophyta</taxon>
        <taxon>Spermatophyta</taxon>
        <taxon>Magnoliopsida</taxon>
        <taxon>eudicotyledons</taxon>
        <taxon>Gunneridae</taxon>
        <taxon>Pentapetalae</taxon>
        <taxon>rosids</taxon>
        <taxon>fabids</taxon>
        <taxon>Cucurbitales</taxon>
        <taxon>Cucurbitaceae</taxon>
        <taxon>Cucurbiteae</taxon>
        <taxon>Cucurbita</taxon>
    </lineage>
</organism>
<proteinExistence type="predicted"/>
<evidence type="ECO:0000256" key="2">
    <source>
        <dbReference type="ARBA" id="ARBA00023015"/>
    </source>
</evidence>
<dbReference type="GeneID" id="111497507"/>
<comment type="subcellular location">
    <subcellularLocation>
        <location evidence="1">Nucleus</location>
    </subcellularLocation>
</comment>
<dbReference type="InterPro" id="IPR052610">
    <property type="entry name" value="bHLH_transcription_regulator"/>
</dbReference>
<keyword evidence="3" id="KW-0804">Transcription</keyword>
<evidence type="ECO:0000256" key="5">
    <source>
        <dbReference type="SAM" id="MobiDB-lite"/>
    </source>
</evidence>
<evidence type="ECO:0000256" key="3">
    <source>
        <dbReference type="ARBA" id="ARBA00023163"/>
    </source>
</evidence>
<dbReference type="GO" id="GO:0080090">
    <property type="term" value="P:regulation of primary metabolic process"/>
    <property type="evidence" value="ECO:0007669"/>
    <property type="project" value="UniProtKB-ARBA"/>
</dbReference>
<dbReference type="SMART" id="SM00353">
    <property type="entry name" value="HLH"/>
    <property type="match status" value="1"/>
</dbReference>
<feature type="domain" description="BHLH" evidence="6">
    <location>
        <begin position="156"/>
        <end position="205"/>
    </location>
</feature>
<reference evidence="8" key="1">
    <citation type="submission" date="2025-08" db="UniProtKB">
        <authorList>
            <consortium name="RefSeq"/>
        </authorList>
    </citation>
    <scope>IDENTIFICATION</scope>
    <source>
        <tissue evidence="8">Young leaves</tissue>
    </source>
</reference>
<name>A0A6J1KV88_CUCMA</name>
<feature type="region of interest" description="Disordered" evidence="5">
    <location>
        <begin position="231"/>
        <end position="253"/>
    </location>
</feature>
<evidence type="ECO:0000256" key="1">
    <source>
        <dbReference type="ARBA" id="ARBA00004123"/>
    </source>
</evidence>
<dbReference type="Proteomes" id="UP000504608">
    <property type="component" value="Unplaced"/>
</dbReference>
<dbReference type="KEGG" id="cmax:111497507"/>
<evidence type="ECO:0000259" key="6">
    <source>
        <dbReference type="PROSITE" id="PS50888"/>
    </source>
</evidence>
<keyword evidence="7" id="KW-1185">Reference proteome</keyword>
<evidence type="ECO:0000313" key="8">
    <source>
        <dbReference type="RefSeq" id="XP_023004094.1"/>
    </source>
</evidence>
<dbReference type="InterPro" id="IPR036638">
    <property type="entry name" value="HLH_DNA-bd_sf"/>
</dbReference>
<accession>A0A6J1KV88</accession>